<proteinExistence type="predicted"/>
<evidence type="ECO:0000313" key="2">
    <source>
        <dbReference type="EMBL" id="MXU85737.1"/>
    </source>
</evidence>
<feature type="chain" id="PRO_5025587258" evidence="1">
    <location>
        <begin position="19"/>
        <end position="87"/>
    </location>
</feature>
<dbReference type="EMBL" id="GIFC01003654">
    <property type="protein sequence ID" value="MXU85737.1"/>
    <property type="molecule type" value="Transcribed_RNA"/>
</dbReference>
<feature type="signal peptide" evidence="1">
    <location>
        <begin position="1"/>
        <end position="18"/>
    </location>
</feature>
<reference evidence="2" key="1">
    <citation type="submission" date="2019-12" db="EMBL/GenBank/DDBJ databases">
        <title>An insight into the sialome of adult female Ixodes ricinus ticks feeding for 6 days.</title>
        <authorList>
            <person name="Perner J."/>
            <person name="Ribeiro J.M.C."/>
        </authorList>
    </citation>
    <scope>NUCLEOTIDE SEQUENCE</scope>
    <source>
        <strain evidence="2">Semi-engorged</strain>
        <tissue evidence="2">Salivary glands</tissue>
    </source>
</reference>
<name>A0A6B0U9C1_IXORI</name>
<keyword evidence="1" id="KW-0732">Signal</keyword>
<sequence>MVLFIFSFLGSVPPGGTGSRNGRVAAAFPSASPPCPCPSATCRSRFARADVAHCFPAWRLRAARCRLCGLRQVMAEAVTHVVPFRWC</sequence>
<evidence type="ECO:0000256" key="1">
    <source>
        <dbReference type="SAM" id="SignalP"/>
    </source>
</evidence>
<dbReference type="AlphaFoldDB" id="A0A6B0U9C1"/>
<protein>
    <submittedName>
        <fullName evidence="2">Putative secreted protein</fullName>
    </submittedName>
</protein>
<accession>A0A6B0U9C1</accession>
<organism evidence="2">
    <name type="scientific">Ixodes ricinus</name>
    <name type="common">Common tick</name>
    <name type="synonym">Acarus ricinus</name>
    <dbReference type="NCBI Taxonomy" id="34613"/>
    <lineage>
        <taxon>Eukaryota</taxon>
        <taxon>Metazoa</taxon>
        <taxon>Ecdysozoa</taxon>
        <taxon>Arthropoda</taxon>
        <taxon>Chelicerata</taxon>
        <taxon>Arachnida</taxon>
        <taxon>Acari</taxon>
        <taxon>Parasitiformes</taxon>
        <taxon>Ixodida</taxon>
        <taxon>Ixodoidea</taxon>
        <taxon>Ixodidae</taxon>
        <taxon>Ixodinae</taxon>
        <taxon>Ixodes</taxon>
    </lineage>
</organism>